<keyword evidence="4" id="KW-1185">Reference proteome</keyword>
<dbReference type="InterPro" id="IPR012165">
    <property type="entry name" value="Cyt_c3_hydrogenase_gsu"/>
</dbReference>
<dbReference type="Proteomes" id="UP001595872">
    <property type="component" value="Unassembled WGS sequence"/>
</dbReference>
<dbReference type="InterPro" id="IPR039261">
    <property type="entry name" value="FNR_nucleotide-bd"/>
</dbReference>
<dbReference type="Gene3D" id="3.40.50.80">
    <property type="entry name" value="Nucleotide-binding domain of ferredoxin-NADP reductase (FNR) module"/>
    <property type="match status" value="1"/>
</dbReference>
<dbReference type="InterPro" id="IPR001433">
    <property type="entry name" value="OxRdtase_FAD/NAD-bd"/>
</dbReference>
<reference evidence="4" key="1">
    <citation type="journal article" date="2019" name="Int. J. Syst. Evol. Microbiol.">
        <title>The Global Catalogue of Microorganisms (GCM) 10K type strain sequencing project: providing services to taxonomists for standard genome sequencing and annotation.</title>
        <authorList>
            <consortium name="The Broad Institute Genomics Platform"/>
            <consortium name="The Broad Institute Genome Sequencing Center for Infectious Disease"/>
            <person name="Wu L."/>
            <person name="Ma J."/>
        </authorList>
    </citation>
    <scope>NUCLEOTIDE SEQUENCE [LARGE SCALE GENOMIC DNA]</scope>
    <source>
        <strain evidence="4">KLKA75</strain>
    </source>
</reference>
<dbReference type="PIRSF" id="PIRSF006816">
    <property type="entry name" value="Cyc3_hyd_g"/>
    <property type="match status" value="1"/>
</dbReference>
<dbReference type="InterPro" id="IPR017927">
    <property type="entry name" value="FAD-bd_FR_type"/>
</dbReference>
<comment type="caution">
    <text evidence="3">The sequence shown here is derived from an EMBL/GenBank/DDBJ whole genome shotgun (WGS) entry which is preliminary data.</text>
</comment>
<dbReference type="InterPro" id="IPR050353">
    <property type="entry name" value="PyrK_electron_transfer"/>
</dbReference>
<protein>
    <submittedName>
        <fullName evidence="3">FAD/NAD(P)-binding protein</fullName>
    </submittedName>
</protein>
<dbReference type="PANTHER" id="PTHR43513:SF1">
    <property type="entry name" value="ANAEROBIC SULFITE REDUCTASE SUBUNIT B"/>
    <property type="match status" value="1"/>
</dbReference>
<evidence type="ECO:0000256" key="1">
    <source>
        <dbReference type="SAM" id="MobiDB-lite"/>
    </source>
</evidence>
<dbReference type="CDD" id="cd06221">
    <property type="entry name" value="sulfite_reductase_like"/>
    <property type="match status" value="1"/>
</dbReference>
<dbReference type="InterPro" id="IPR017938">
    <property type="entry name" value="Riboflavin_synthase-like_b-brl"/>
</dbReference>
<dbReference type="Pfam" id="PF10418">
    <property type="entry name" value="DHODB_Fe-S_bind"/>
    <property type="match status" value="1"/>
</dbReference>
<organism evidence="3 4">
    <name type="scientific">Actinomadura gamaensis</name>
    <dbReference type="NCBI Taxonomy" id="1763541"/>
    <lineage>
        <taxon>Bacteria</taxon>
        <taxon>Bacillati</taxon>
        <taxon>Actinomycetota</taxon>
        <taxon>Actinomycetes</taxon>
        <taxon>Streptosporangiales</taxon>
        <taxon>Thermomonosporaceae</taxon>
        <taxon>Actinomadura</taxon>
    </lineage>
</organism>
<dbReference type="SUPFAM" id="SSF63380">
    <property type="entry name" value="Riboflavin synthase domain-like"/>
    <property type="match status" value="1"/>
</dbReference>
<dbReference type="PROSITE" id="PS51384">
    <property type="entry name" value="FAD_FR"/>
    <property type="match status" value="1"/>
</dbReference>
<dbReference type="RefSeq" id="WP_378252845.1">
    <property type="nucleotide sequence ID" value="NZ_JBHSIT010000002.1"/>
</dbReference>
<proteinExistence type="predicted"/>
<dbReference type="SUPFAM" id="SSF52343">
    <property type="entry name" value="Ferredoxin reductase-like, C-terminal NADP-linked domain"/>
    <property type="match status" value="1"/>
</dbReference>
<accession>A0ABV9TSY5</accession>
<sequence>MARPLSPGGPPEAAASPSTPTPSDAPTPSSAMTPLPYRVVHRRRELADTVTLVLEPVDAAIADVEPGQFTMLYAFGVGEVPISVSRTGRVLHQTIRAVGAVSGALCACRPGEVVGVRGPFGVGWEVGEASGRDLLFAAGGIGLAPLRPAILAALAAQEASAASAASEASEASAASREGSVTLLVGARTPHDLLYTDELDELRARGVRVEVTVDRADPGWTGHTGLITTLVGLAGIVPGRTSAFLCGPEVMMRFTADALLRAGLKARDIRVSLERNMRCGVGWCGHCQLGPRLVCRDGPVVGYAEAAPLLATREL</sequence>
<dbReference type="Gene3D" id="2.40.30.10">
    <property type="entry name" value="Translation factors"/>
    <property type="match status" value="1"/>
</dbReference>
<evidence type="ECO:0000313" key="3">
    <source>
        <dbReference type="EMBL" id="MFC4907104.1"/>
    </source>
</evidence>
<dbReference type="Pfam" id="PF00175">
    <property type="entry name" value="NAD_binding_1"/>
    <property type="match status" value="1"/>
</dbReference>
<feature type="compositionally biased region" description="Low complexity" evidence="1">
    <location>
        <begin position="1"/>
        <end position="18"/>
    </location>
</feature>
<feature type="domain" description="FAD-binding FR-type" evidence="2">
    <location>
        <begin position="32"/>
        <end position="126"/>
    </location>
</feature>
<evidence type="ECO:0000313" key="4">
    <source>
        <dbReference type="Proteomes" id="UP001595872"/>
    </source>
</evidence>
<feature type="region of interest" description="Disordered" evidence="1">
    <location>
        <begin position="1"/>
        <end position="33"/>
    </location>
</feature>
<dbReference type="PANTHER" id="PTHR43513">
    <property type="entry name" value="DIHYDROOROTATE DEHYDROGENASE B (NAD(+)), ELECTRON TRANSFER SUBUNIT"/>
    <property type="match status" value="1"/>
</dbReference>
<dbReference type="InterPro" id="IPR019480">
    <property type="entry name" value="Dihydroorotate_DH_Fe-S-bd"/>
</dbReference>
<evidence type="ECO:0000259" key="2">
    <source>
        <dbReference type="PROSITE" id="PS51384"/>
    </source>
</evidence>
<name>A0ABV9TSY5_9ACTN</name>
<gene>
    <name evidence="3" type="ORF">ACFPCY_07220</name>
</gene>
<dbReference type="EMBL" id="JBHSIT010000002">
    <property type="protein sequence ID" value="MFC4907104.1"/>
    <property type="molecule type" value="Genomic_DNA"/>
</dbReference>